<dbReference type="InterPro" id="IPR000719">
    <property type="entry name" value="Prot_kinase_dom"/>
</dbReference>
<evidence type="ECO:0000313" key="4">
    <source>
        <dbReference type="EMBL" id="NDV38642.1"/>
    </source>
</evidence>
<dbReference type="SMART" id="SM00219">
    <property type="entry name" value="TyrKc"/>
    <property type="match status" value="1"/>
</dbReference>
<dbReference type="SUPFAM" id="SSF56112">
    <property type="entry name" value="Protein kinase-like (PK-like)"/>
    <property type="match status" value="1"/>
</dbReference>
<dbReference type="PANTHER" id="PTHR44329">
    <property type="entry name" value="SERINE/THREONINE-PROTEIN KINASE TNNI3K-RELATED"/>
    <property type="match status" value="1"/>
</dbReference>
<dbReference type="InterPro" id="IPR051681">
    <property type="entry name" value="Ser/Thr_Kinases-Pseudokinases"/>
</dbReference>
<keyword evidence="1" id="KW-0547">Nucleotide-binding</keyword>
<proteinExistence type="predicted"/>
<dbReference type="AlphaFoldDB" id="A0A6B2LNH3"/>
<dbReference type="GO" id="GO:0005524">
    <property type="term" value="F:ATP binding"/>
    <property type="evidence" value="ECO:0007669"/>
    <property type="project" value="UniProtKB-KW"/>
</dbReference>
<organism evidence="4">
    <name type="scientific">Arcella intermedia</name>
    <dbReference type="NCBI Taxonomy" id="1963864"/>
    <lineage>
        <taxon>Eukaryota</taxon>
        <taxon>Amoebozoa</taxon>
        <taxon>Tubulinea</taxon>
        <taxon>Elardia</taxon>
        <taxon>Arcellinida</taxon>
        <taxon>Sphaerothecina</taxon>
        <taxon>Arcellidae</taxon>
        <taxon>Arcella</taxon>
    </lineage>
</organism>
<dbReference type="InterPro" id="IPR020635">
    <property type="entry name" value="Tyr_kinase_cat_dom"/>
</dbReference>
<accession>A0A6B2LNH3</accession>
<evidence type="ECO:0000259" key="3">
    <source>
        <dbReference type="PROSITE" id="PS50011"/>
    </source>
</evidence>
<reference evidence="4" key="1">
    <citation type="journal article" date="2020" name="J. Eukaryot. Microbiol.">
        <title>De novo Sequencing, Assembly and Annotation of the Transcriptome for the Free-Living Testate Amoeba Arcella intermedia.</title>
        <authorList>
            <person name="Ribeiro G.M."/>
            <person name="Porfirio-Sousa A.L."/>
            <person name="Maurer-Alcala X.X."/>
            <person name="Katz L.A."/>
            <person name="Lahr D.J.G."/>
        </authorList>
    </citation>
    <scope>NUCLEOTIDE SEQUENCE</scope>
</reference>
<dbReference type="PROSITE" id="PS50011">
    <property type="entry name" value="PROTEIN_KINASE_DOM"/>
    <property type="match status" value="1"/>
</dbReference>
<name>A0A6B2LNH3_9EUKA</name>
<evidence type="ECO:0000256" key="1">
    <source>
        <dbReference type="ARBA" id="ARBA00022741"/>
    </source>
</evidence>
<dbReference type="PROSITE" id="PS51257">
    <property type="entry name" value="PROKAR_LIPOPROTEIN"/>
    <property type="match status" value="1"/>
</dbReference>
<evidence type="ECO:0000256" key="2">
    <source>
        <dbReference type="ARBA" id="ARBA00022840"/>
    </source>
</evidence>
<sequence>MSRVLKNTQATQTLTACGTVSCSAPEVMRDQRYSAKADVFSFGVCLWSMLTRKKPFHKKTDAQIVIAVAVEGKRLPIPAKAPKGMAKLMKACWQSEPKSRPDFKTCLETLQALQLPPASPHPLMRGTTIELETTPDDVVSDGKEDLVI</sequence>
<keyword evidence="2" id="KW-0067">ATP-binding</keyword>
<dbReference type="EMBL" id="GIBP01009673">
    <property type="protein sequence ID" value="NDV38642.1"/>
    <property type="molecule type" value="Transcribed_RNA"/>
</dbReference>
<protein>
    <recommendedName>
        <fullName evidence="3">Protein kinase domain-containing protein</fullName>
    </recommendedName>
</protein>
<dbReference type="Gene3D" id="1.10.510.10">
    <property type="entry name" value="Transferase(Phosphotransferase) domain 1"/>
    <property type="match status" value="1"/>
</dbReference>
<dbReference type="Pfam" id="PF07714">
    <property type="entry name" value="PK_Tyr_Ser-Thr"/>
    <property type="match status" value="1"/>
</dbReference>
<dbReference type="GO" id="GO:0004713">
    <property type="term" value="F:protein tyrosine kinase activity"/>
    <property type="evidence" value="ECO:0007669"/>
    <property type="project" value="InterPro"/>
</dbReference>
<dbReference type="InterPro" id="IPR001245">
    <property type="entry name" value="Ser-Thr/Tyr_kinase_cat_dom"/>
</dbReference>
<feature type="domain" description="Protein kinase" evidence="3">
    <location>
        <begin position="1"/>
        <end position="124"/>
    </location>
</feature>
<dbReference type="GO" id="GO:0004674">
    <property type="term" value="F:protein serine/threonine kinase activity"/>
    <property type="evidence" value="ECO:0007669"/>
    <property type="project" value="TreeGrafter"/>
</dbReference>
<dbReference type="InterPro" id="IPR011009">
    <property type="entry name" value="Kinase-like_dom_sf"/>
</dbReference>